<evidence type="ECO:0000256" key="1">
    <source>
        <dbReference type="ARBA" id="ARBA00038240"/>
    </source>
</evidence>
<evidence type="ECO:0000313" key="4">
    <source>
        <dbReference type="Proteomes" id="UP000501452"/>
    </source>
</evidence>
<accession>A0A6G8QEA5</accession>
<dbReference type="Gene3D" id="3.90.1200.10">
    <property type="match status" value="1"/>
</dbReference>
<comment type="similarity">
    <text evidence="1">Belongs to the pseudomonas-type ThrB family.</text>
</comment>
<dbReference type="KEGG" id="rub:GBA63_20945"/>
<dbReference type="EMBL" id="CP045119">
    <property type="protein sequence ID" value="QIN84835.1"/>
    <property type="molecule type" value="Genomic_DNA"/>
</dbReference>
<dbReference type="SUPFAM" id="SSF56112">
    <property type="entry name" value="Protein kinase-like (PK-like)"/>
    <property type="match status" value="1"/>
</dbReference>
<dbReference type="Proteomes" id="UP000501452">
    <property type="component" value="Chromosome"/>
</dbReference>
<dbReference type="GO" id="GO:0019202">
    <property type="term" value="F:amino acid kinase activity"/>
    <property type="evidence" value="ECO:0007669"/>
    <property type="project" value="TreeGrafter"/>
</dbReference>
<dbReference type="AlphaFoldDB" id="A0A6G8QEA5"/>
<protein>
    <submittedName>
        <fullName evidence="3">Phosphotransferase</fullName>
    </submittedName>
</protein>
<feature type="domain" description="Aminoglycoside phosphotransferase" evidence="2">
    <location>
        <begin position="35"/>
        <end position="324"/>
    </location>
</feature>
<proteinExistence type="inferred from homology"/>
<dbReference type="InterPro" id="IPR050249">
    <property type="entry name" value="Pseudomonas-type_ThrB"/>
</dbReference>
<name>A0A6G8QEA5_9ACTN</name>
<dbReference type="InterPro" id="IPR002575">
    <property type="entry name" value="Aminoglycoside_PTrfase"/>
</dbReference>
<keyword evidence="4" id="KW-1185">Reference proteome</keyword>
<organism evidence="3 4">
    <name type="scientific">Rubrobacter tropicus</name>
    <dbReference type="NCBI Taxonomy" id="2653851"/>
    <lineage>
        <taxon>Bacteria</taxon>
        <taxon>Bacillati</taxon>
        <taxon>Actinomycetota</taxon>
        <taxon>Rubrobacteria</taxon>
        <taxon>Rubrobacterales</taxon>
        <taxon>Rubrobacteraceae</taxon>
        <taxon>Rubrobacter</taxon>
    </lineage>
</organism>
<dbReference type="InterPro" id="IPR011009">
    <property type="entry name" value="Kinase-like_dom_sf"/>
</dbReference>
<reference evidence="3 4" key="1">
    <citation type="submission" date="2019-10" db="EMBL/GenBank/DDBJ databases">
        <title>Rubrobacter sp nov SCSIO 52090 isolated from a deep-sea sediment in the South China Sea.</title>
        <authorList>
            <person name="Chen R.W."/>
        </authorList>
    </citation>
    <scope>NUCLEOTIDE SEQUENCE [LARGE SCALE GENOMIC DNA]</scope>
    <source>
        <strain evidence="3 4">SCSIO 52909</strain>
    </source>
</reference>
<evidence type="ECO:0000259" key="2">
    <source>
        <dbReference type="Pfam" id="PF01636"/>
    </source>
</evidence>
<dbReference type="Pfam" id="PF01636">
    <property type="entry name" value="APH"/>
    <property type="match status" value="1"/>
</dbReference>
<dbReference type="PANTHER" id="PTHR21064">
    <property type="entry name" value="AMINOGLYCOSIDE PHOSPHOTRANSFERASE DOMAIN-CONTAINING PROTEIN-RELATED"/>
    <property type="match status" value="1"/>
</dbReference>
<dbReference type="PANTHER" id="PTHR21064:SF6">
    <property type="entry name" value="AMINOGLYCOSIDE PHOSPHOTRANSFERASE DOMAIN-CONTAINING PROTEIN"/>
    <property type="match status" value="1"/>
</dbReference>
<sequence length="379" mass="42532">MLVNGSGEGVRLERAAALAGLALGRYGLRGARLYPVSHGFKQVFLVESRSHGCFVLRMYGMPPKVGEEERSEPRYRTGPGLRSLETLRAQLSWLSALRRETDLAVPQPVPLPDGSLVGEVSFAGLPPSRALLRRVSARHGEFYRPDHPPRRFALLRYLPGETRREPSAADLSRVGRLAAGLHDHAERYRSLDASALPRWDWSWPFGASAPLWDRGETFYSTAEMSVFEEVARRVRGDCGDLGHGSEVFGPIHRDLNLKNLLFGARHEGAGVTDFDQCGLGYYLLDLSVVLRALRPLWRHGERPGLAEGRAREALFEGYEEVRELPANHERRLGAFDAMQRVAAVNRTLDLRATPAECRRARGDSFLRESVAWLERSYPW</sequence>
<gene>
    <name evidence="3" type="ORF">GBA63_20945</name>
</gene>
<evidence type="ECO:0000313" key="3">
    <source>
        <dbReference type="EMBL" id="QIN84835.1"/>
    </source>
</evidence>
<keyword evidence="3" id="KW-0808">Transferase</keyword>